<evidence type="ECO:0000256" key="4">
    <source>
        <dbReference type="ARBA" id="ARBA00022679"/>
    </source>
</evidence>
<evidence type="ECO:0000256" key="8">
    <source>
        <dbReference type="ARBA" id="ARBA00023012"/>
    </source>
</evidence>
<dbReference type="Pfam" id="PF07730">
    <property type="entry name" value="HisKA_3"/>
    <property type="match status" value="1"/>
</dbReference>
<evidence type="ECO:0000313" key="11">
    <source>
        <dbReference type="EMBL" id="MBC9719597.1"/>
    </source>
</evidence>
<keyword evidence="9" id="KW-0812">Transmembrane</keyword>
<name>A0ABR7SXB2_9ACTN</name>
<evidence type="ECO:0000256" key="6">
    <source>
        <dbReference type="ARBA" id="ARBA00022777"/>
    </source>
</evidence>
<dbReference type="InterPro" id="IPR036890">
    <property type="entry name" value="HATPase_C_sf"/>
</dbReference>
<feature type="transmembrane region" description="Helical" evidence="9">
    <location>
        <begin position="20"/>
        <end position="38"/>
    </location>
</feature>
<dbReference type="InterPro" id="IPR011712">
    <property type="entry name" value="Sig_transdc_His_kin_sub3_dim/P"/>
</dbReference>
<feature type="transmembrane region" description="Helical" evidence="9">
    <location>
        <begin position="105"/>
        <end position="122"/>
    </location>
</feature>
<comment type="catalytic activity">
    <reaction evidence="1">
        <text>ATP + protein L-histidine = ADP + protein N-phospho-L-histidine.</text>
        <dbReference type="EC" id="2.7.13.3"/>
    </reaction>
</comment>
<dbReference type="RefSeq" id="WP_187819997.1">
    <property type="nucleotide sequence ID" value="NZ_JACTVJ010000050.1"/>
</dbReference>
<keyword evidence="3" id="KW-0597">Phosphoprotein</keyword>
<keyword evidence="6" id="KW-0418">Kinase</keyword>
<sequence>MGIKDRVVAWWTSGRGQRTANLLFPVVLAVYATVYELLHAALSTHNFPRLSWEILTSLVAAASLYYRRTHALVALLLSVVCWLVTDLLVYTMAASYSTARYQPRGWLLALAGAGAIYPLGIVDSPLSYDNELIDLPTYTIPVYAVVMPSLVGLLVRQWLISFRLVRERVERQAVSGERIRISREMHDLVGHRLSLLMLHSTALQAVGGDDPRISRLSSMIRAECAGALEELRSLVGLLRRDDDVVPATVHGRPVPPEEFLERHRAAGMSIVYTEEGDASELRPEVALAVSRLLHEGLSNAVKHAPGAALDVRITRTAESVTVRLHNPPASKGMSPARVPGGGHGLRGLAERVHLLGGTFSAHHDANGDFTMVAEIPTQGVTS</sequence>
<evidence type="ECO:0000259" key="10">
    <source>
        <dbReference type="Pfam" id="PF07730"/>
    </source>
</evidence>
<keyword evidence="4" id="KW-0808">Transferase</keyword>
<dbReference type="PANTHER" id="PTHR24421">
    <property type="entry name" value="NITRATE/NITRITE SENSOR PROTEIN NARX-RELATED"/>
    <property type="match status" value="1"/>
</dbReference>
<feature type="transmembrane region" description="Helical" evidence="9">
    <location>
        <begin position="72"/>
        <end position="93"/>
    </location>
</feature>
<feature type="transmembrane region" description="Helical" evidence="9">
    <location>
        <begin position="142"/>
        <end position="162"/>
    </location>
</feature>
<evidence type="ECO:0000256" key="1">
    <source>
        <dbReference type="ARBA" id="ARBA00000085"/>
    </source>
</evidence>
<evidence type="ECO:0000256" key="3">
    <source>
        <dbReference type="ARBA" id="ARBA00022553"/>
    </source>
</evidence>
<keyword evidence="7" id="KW-0067">ATP-binding</keyword>
<evidence type="ECO:0000256" key="5">
    <source>
        <dbReference type="ARBA" id="ARBA00022741"/>
    </source>
</evidence>
<dbReference type="CDD" id="cd16917">
    <property type="entry name" value="HATPase_UhpB-NarQ-NarX-like"/>
    <property type="match status" value="1"/>
</dbReference>
<organism evidence="11 12">
    <name type="scientific">Streptomyces polyasparticus</name>
    <dbReference type="NCBI Taxonomy" id="2767826"/>
    <lineage>
        <taxon>Bacteria</taxon>
        <taxon>Bacillati</taxon>
        <taxon>Actinomycetota</taxon>
        <taxon>Actinomycetes</taxon>
        <taxon>Kitasatosporales</taxon>
        <taxon>Streptomycetaceae</taxon>
        <taxon>Streptomyces</taxon>
    </lineage>
</organism>
<accession>A0ABR7SXB2</accession>
<feature type="domain" description="Signal transduction histidine kinase subgroup 3 dimerisation and phosphoacceptor" evidence="10">
    <location>
        <begin position="177"/>
        <end position="242"/>
    </location>
</feature>
<evidence type="ECO:0000256" key="7">
    <source>
        <dbReference type="ARBA" id="ARBA00022840"/>
    </source>
</evidence>
<keyword evidence="9" id="KW-0472">Membrane</keyword>
<evidence type="ECO:0000256" key="9">
    <source>
        <dbReference type="SAM" id="Phobius"/>
    </source>
</evidence>
<dbReference type="Proteomes" id="UP000642284">
    <property type="component" value="Unassembled WGS sequence"/>
</dbReference>
<dbReference type="PANTHER" id="PTHR24421:SF10">
    <property type="entry name" value="NITRATE_NITRITE SENSOR PROTEIN NARQ"/>
    <property type="match status" value="1"/>
</dbReference>
<keyword evidence="5" id="KW-0547">Nucleotide-binding</keyword>
<dbReference type="Gene3D" id="3.30.565.10">
    <property type="entry name" value="Histidine kinase-like ATPase, C-terminal domain"/>
    <property type="match status" value="1"/>
</dbReference>
<dbReference type="Gene3D" id="1.20.5.1930">
    <property type="match status" value="1"/>
</dbReference>
<dbReference type="SUPFAM" id="SSF55874">
    <property type="entry name" value="ATPase domain of HSP90 chaperone/DNA topoisomerase II/histidine kinase"/>
    <property type="match status" value="1"/>
</dbReference>
<dbReference type="EMBL" id="JACTVJ010000050">
    <property type="protein sequence ID" value="MBC9719597.1"/>
    <property type="molecule type" value="Genomic_DNA"/>
</dbReference>
<keyword evidence="9" id="KW-1133">Transmembrane helix</keyword>
<proteinExistence type="predicted"/>
<keyword evidence="8" id="KW-0902">Two-component regulatory system</keyword>
<gene>
    <name evidence="11" type="ORF">H9Y04_44650</name>
</gene>
<evidence type="ECO:0000313" key="12">
    <source>
        <dbReference type="Proteomes" id="UP000642284"/>
    </source>
</evidence>
<dbReference type="InterPro" id="IPR050482">
    <property type="entry name" value="Sensor_HK_TwoCompSys"/>
</dbReference>
<comment type="caution">
    <text evidence="11">The sequence shown here is derived from an EMBL/GenBank/DDBJ whole genome shotgun (WGS) entry which is preliminary data.</text>
</comment>
<dbReference type="EC" id="2.7.13.3" evidence="2"/>
<evidence type="ECO:0000256" key="2">
    <source>
        <dbReference type="ARBA" id="ARBA00012438"/>
    </source>
</evidence>
<protein>
    <recommendedName>
        <fullName evidence="2">histidine kinase</fullName>
        <ecNumber evidence="2">2.7.13.3</ecNumber>
    </recommendedName>
</protein>
<keyword evidence="12" id="KW-1185">Reference proteome</keyword>
<reference evidence="11 12" key="1">
    <citation type="submission" date="2020-08" db="EMBL/GenBank/DDBJ databases">
        <title>Genemic of Streptomyces polyaspartic.</title>
        <authorList>
            <person name="Liu W."/>
        </authorList>
    </citation>
    <scope>NUCLEOTIDE SEQUENCE [LARGE SCALE GENOMIC DNA]</scope>
    <source>
        <strain evidence="11 12">TRM66268-LWL</strain>
    </source>
</reference>